<name>A0A6A4GNZ4_9AGAR</name>
<accession>A0A6A4GNZ4</accession>
<dbReference type="Proteomes" id="UP000799118">
    <property type="component" value="Unassembled WGS sequence"/>
</dbReference>
<proteinExistence type="predicted"/>
<keyword evidence="2" id="KW-1185">Reference proteome</keyword>
<feature type="non-terminal residue" evidence="1">
    <location>
        <position position="1"/>
    </location>
</feature>
<feature type="non-terminal residue" evidence="1">
    <location>
        <position position="66"/>
    </location>
</feature>
<gene>
    <name evidence="1" type="ORF">BT96DRAFT_766180</name>
</gene>
<reference evidence="1" key="1">
    <citation type="journal article" date="2019" name="Environ. Microbiol.">
        <title>Fungal ecological strategies reflected in gene transcription - a case study of two litter decomposers.</title>
        <authorList>
            <person name="Barbi F."/>
            <person name="Kohler A."/>
            <person name="Barry K."/>
            <person name="Baskaran P."/>
            <person name="Daum C."/>
            <person name="Fauchery L."/>
            <person name="Ihrmark K."/>
            <person name="Kuo A."/>
            <person name="LaButti K."/>
            <person name="Lipzen A."/>
            <person name="Morin E."/>
            <person name="Grigoriev I.V."/>
            <person name="Henrissat B."/>
            <person name="Lindahl B."/>
            <person name="Martin F."/>
        </authorList>
    </citation>
    <scope>NUCLEOTIDE SEQUENCE</scope>
    <source>
        <strain evidence="1">JB14</strain>
    </source>
</reference>
<protein>
    <submittedName>
        <fullName evidence="1">Uncharacterized protein</fullName>
    </submittedName>
</protein>
<dbReference type="EMBL" id="ML769797">
    <property type="protein sequence ID" value="KAE9387499.1"/>
    <property type="molecule type" value="Genomic_DNA"/>
</dbReference>
<dbReference type="AlphaFoldDB" id="A0A6A4GNZ4"/>
<sequence>IVDGRFYTECNHFVPMATEKLDCLRENCVFSVRHVHPYCKSPHCVRLMGQPSQNPIRMSFMRCPNC</sequence>
<evidence type="ECO:0000313" key="1">
    <source>
        <dbReference type="EMBL" id="KAE9387499.1"/>
    </source>
</evidence>
<dbReference type="OrthoDB" id="3134980at2759"/>
<organism evidence="1 2">
    <name type="scientific">Gymnopus androsaceus JB14</name>
    <dbReference type="NCBI Taxonomy" id="1447944"/>
    <lineage>
        <taxon>Eukaryota</taxon>
        <taxon>Fungi</taxon>
        <taxon>Dikarya</taxon>
        <taxon>Basidiomycota</taxon>
        <taxon>Agaricomycotina</taxon>
        <taxon>Agaricomycetes</taxon>
        <taxon>Agaricomycetidae</taxon>
        <taxon>Agaricales</taxon>
        <taxon>Marasmiineae</taxon>
        <taxon>Omphalotaceae</taxon>
        <taxon>Gymnopus</taxon>
    </lineage>
</organism>
<evidence type="ECO:0000313" key="2">
    <source>
        <dbReference type="Proteomes" id="UP000799118"/>
    </source>
</evidence>